<dbReference type="STRING" id="1185652.USDA257_c06500"/>
<dbReference type="PATRIC" id="fig|1185652.3.peg.670"/>
<name>I3X039_SINF2</name>
<dbReference type="KEGG" id="sfd:USDA257_c06500"/>
<dbReference type="InterPro" id="IPR011008">
    <property type="entry name" value="Dimeric_a/b-barrel"/>
</dbReference>
<dbReference type="eggNOG" id="COG2329">
    <property type="taxonomic scope" value="Bacteria"/>
</dbReference>
<dbReference type="AlphaFoldDB" id="I3X039"/>
<dbReference type="Proteomes" id="UP000006180">
    <property type="component" value="Chromosome"/>
</dbReference>
<dbReference type="InterPro" id="IPR007138">
    <property type="entry name" value="ABM_dom"/>
</dbReference>
<proteinExistence type="predicted"/>
<evidence type="ECO:0000313" key="2">
    <source>
        <dbReference type="EMBL" id="AFL49245.1"/>
    </source>
</evidence>
<evidence type="ECO:0000259" key="1">
    <source>
        <dbReference type="PROSITE" id="PS51725"/>
    </source>
</evidence>
<dbReference type="HOGENOM" id="CLU_127039_0_1_5"/>
<dbReference type="SUPFAM" id="SSF54909">
    <property type="entry name" value="Dimeric alpha+beta barrel"/>
    <property type="match status" value="1"/>
</dbReference>
<gene>
    <name evidence="2" type="ORF">USDA257_c06500</name>
</gene>
<organism evidence="2 3">
    <name type="scientific">Sinorhizobium fredii (strain USDA 257)</name>
    <dbReference type="NCBI Taxonomy" id="1185652"/>
    <lineage>
        <taxon>Bacteria</taxon>
        <taxon>Pseudomonadati</taxon>
        <taxon>Pseudomonadota</taxon>
        <taxon>Alphaproteobacteria</taxon>
        <taxon>Hyphomicrobiales</taxon>
        <taxon>Rhizobiaceae</taxon>
        <taxon>Sinorhizobium/Ensifer group</taxon>
        <taxon>Sinorhizobium</taxon>
    </lineage>
</organism>
<evidence type="ECO:0000313" key="3">
    <source>
        <dbReference type="Proteomes" id="UP000006180"/>
    </source>
</evidence>
<reference evidence="2 3" key="1">
    <citation type="journal article" date="2012" name="J. Bacteriol.">
        <title>Complete genome sequence of the broad-host-range strain Sinorhizobium fredii USDA257.</title>
        <authorList>
            <person name="Schuldes J."/>
            <person name="Rodriguez Orbegoso M."/>
            <person name="Schmeisser C."/>
            <person name="Krishnan H.B."/>
            <person name="Daniel R."/>
            <person name="Streit W.R."/>
        </authorList>
    </citation>
    <scope>NUCLEOTIDE SEQUENCE [LARGE SCALE GENOMIC DNA]</scope>
    <source>
        <strain evidence="2 3">USDA 257</strain>
    </source>
</reference>
<dbReference type="RefSeq" id="WP_014761436.1">
    <property type="nucleotide sequence ID" value="NC_018000.1"/>
</dbReference>
<dbReference type="Gene3D" id="3.30.70.100">
    <property type="match status" value="1"/>
</dbReference>
<feature type="domain" description="ABM" evidence="1">
    <location>
        <begin position="2"/>
        <end position="91"/>
    </location>
</feature>
<dbReference type="EMBL" id="CP003563">
    <property type="protein sequence ID" value="AFL49245.1"/>
    <property type="molecule type" value="Genomic_DNA"/>
</dbReference>
<sequence length="119" mass="13268">MIAVIFEVLPADGKRGTYLGLAADLRPLLDGIDGFISIERFQSLADPNKLLSLSFWRDEAAVKAWRNGAEHRAAQAAGRNGVFADYRLRIAAVVRDYGLDDREEVPADSRQWHDKDRAA</sequence>
<dbReference type="PANTHER" id="PTHR37811:SF2">
    <property type="entry name" value="ABM DOMAIN-CONTAINING PROTEIN"/>
    <property type="match status" value="1"/>
</dbReference>
<dbReference type="InterPro" id="IPR052936">
    <property type="entry name" value="Jasmonate_Hydroxylase-like"/>
</dbReference>
<accession>I3X039</accession>
<dbReference type="PROSITE" id="PS51725">
    <property type="entry name" value="ABM"/>
    <property type="match status" value="1"/>
</dbReference>
<dbReference type="PANTHER" id="PTHR37811">
    <property type="entry name" value="BLL5343 PROTEIN"/>
    <property type="match status" value="1"/>
</dbReference>
<dbReference type="Pfam" id="PF03992">
    <property type="entry name" value="ABM"/>
    <property type="match status" value="1"/>
</dbReference>
<protein>
    <recommendedName>
        <fullName evidence="1">ABM domain-containing protein</fullName>
    </recommendedName>
</protein>